<reference evidence="1" key="1">
    <citation type="journal article" date="1988" name="Virology">
        <title>The herpes simplex virus type 1 temperature-sensitive mutant ts1222 has a single base pair deletion in the small subunit of ribonucleotide reductase.</title>
        <authorList>
            <person name="Preston V.G."/>
            <person name="Darling A.J."/>
            <person name="McDougall I.M."/>
        </authorList>
    </citation>
    <scope>NUCLEOTIDE SEQUENCE</scope>
</reference>
<organismHost>
    <name type="scientific">Homo sapiens</name>
    <name type="common">Human</name>
    <dbReference type="NCBI Taxonomy" id="9606"/>
</organismHost>
<protein>
    <submittedName>
        <fullName evidence="1">Herpes simplex virus type 1 mutant ts1222 ribonucleotide reductase</fullName>
    </submittedName>
</protein>
<feature type="non-terminal residue" evidence="1">
    <location>
        <position position="76"/>
    </location>
</feature>
<sequence length="76" mass="8016">FSAPPPDASFPLSLMSTDKHTNFSSVAAPPTPGRSSTICECRGALLPVFAHNKPLNQTLGLIVILVRDAGVGEDKR</sequence>
<dbReference type="EMBL" id="M22745">
    <property type="protein sequence ID" value="AAA45809.1"/>
    <property type="molecule type" value="Genomic_DNA"/>
</dbReference>
<proteinExistence type="predicted"/>
<evidence type="ECO:0000313" key="1">
    <source>
        <dbReference type="EMBL" id="AAA45809.1"/>
    </source>
</evidence>
<organism evidence="1">
    <name type="scientific">Human herpesvirus 1</name>
    <name type="common">HHV-1</name>
    <name type="synonym">Human herpes simplex virus 1</name>
    <dbReference type="NCBI Taxonomy" id="10298"/>
    <lineage>
        <taxon>Viruses</taxon>
        <taxon>Duplodnaviria</taxon>
        <taxon>Heunggongvirae</taxon>
        <taxon>Peploviricota</taxon>
        <taxon>Herviviricetes</taxon>
        <taxon>Herpesvirales</taxon>
        <taxon>Orthoherpesviridae</taxon>
        <taxon>Alphaherpesvirinae</taxon>
        <taxon>Simplexvirus</taxon>
        <taxon>Simplexvirus humanalpha1</taxon>
    </lineage>
</organism>
<feature type="non-terminal residue" evidence="1">
    <location>
        <position position="1"/>
    </location>
</feature>
<accession>Q69084</accession>
<name>Q69084_HHV1</name>